<keyword evidence="4" id="KW-1185">Reference proteome</keyword>
<name>A0A8J3XEJ7_9ACTN</name>
<protein>
    <submittedName>
        <fullName evidence="3">Uncharacterized protein</fullName>
    </submittedName>
</protein>
<evidence type="ECO:0000313" key="4">
    <source>
        <dbReference type="Proteomes" id="UP000622547"/>
    </source>
</evidence>
<feature type="region of interest" description="Disordered" evidence="1">
    <location>
        <begin position="1"/>
        <end position="21"/>
    </location>
</feature>
<gene>
    <name evidence="3" type="ORF">Pph01_31830</name>
</gene>
<evidence type="ECO:0000313" key="3">
    <source>
        <dbReference type="EMBL" id="GII38180.1"/>
    </source>
</evidence>
<feature type="compositionally biased region" description="Polar residues" evidence="1">
    <location>
        <begin position="71"/>
        <end position="86"/>
    </location>
</feature>
<evidence type="ECO:0000256" key="1">
    <source>
        <dbReference type="SAM" id="MobiDB-lite"/>
    </source>
</evidence>
<keyword evidence="2" id="KW-0472">Membrane</keyword>
<reference evidence="3 4" key="1">
    <citation type="submission" date="2021-01" db="EMBL/GenBank/DDBJ databases">
        <title>Whole genome shotgun sequence of Planotetraspora phitsanulokensis NBRC 104273.</title>
        <authorList>
            <person name="Komaki H."/>
            <person name="Tamura T."/>
        </authorList>
    </citation>
    <scope>NUCLEOTIDE SEQUENCE [LARGE SCALE GENOMIC DNA]</scope>
    <source>
        <strain evidence="3 4">NBRC 104273</strain>
    </source>
</reference>
<evidence type="ECO:0000256" key="2">
    <source>
        <dbReference type="SAM" id="Phobius"/>
    </source>
</evidence>
<keyword evidence="2" id="KW-1133">Transmembrane helix</keyword>
<dbReference type="Proteomes" id="UP000622547">
    <property type="component" value="Unassembled WGS sequence"/>
</dbReference>
<comment type="caution">
    <text evidence="3">The sequence shown here is derived from an EMBL/GenBank/DDBJ whole genome shotgun (WGS) entry which is preliminary data.</text>
</comment>
<dbReference type="AlphaFoldDB" id="A0A8J3XEJ7"/>
<accession>A0A8J3XEJ7</accession>
<keyword evidence="2" id="KW-0812">Transmembrane</keyword>
<dbReference type="EMBL" id="BOOP01000013">
    <property type="protein sequence ID" value="GII38180.1"/>
    <property type="molecule type" value="Genomic_DNA"/>
</dbReference>
<organism evidence="3 4">
    <name type="scientific">Planotetraspora phitsanulokensis</name>
    <dbReference type="NCBI Taxonomy" id="575192"/>
    <lineage>
        <taxon>Bacteria</taxon>
        <taxon>Bacillati</taxon>
        <taxon>Actinomycetota</taxon>
        <taxon>Actinomycetes</taxon>
        <taxon>Streptosporangiales</taxon>
        <taxon>Streptosporangiaceae</taxon>
        <taxon>Planotetraspora</taxon>
    </lineage>
</organism>
<proteinExistence type="predicted"/>
<sequence length="86" mass="9068">MSGMNADVGPMGAEELSFGGDPDRRQWLREWVSVHRKAMVTVSAVFILLSVLIASLSPRPSSLHSAKPSDLGSQSNASQSSTLVAG</sequence>
<feature type="transmembrane region" description="Helical" evidence="2">
    <location>
        <begin position="38"/>
        <end position="57"/>
    </location>
</feature>
<feature type="region of interest" description="Disordered" evidence="1">
    <location>
        <begin position="59"/>
        <end position="86"/>
    </location>
</feature>